<name>A0A494XWB8_9BURK</name>
<comment type="caution">
    <text evidence="1">The sequence shown here is derived from an EMBL/GenBank/DDBJ whole genome shotgun (WGS) entry which is preliminary data.</text>
</comment>
<evidence type="ECO:0000313" key="2">
    <source>
        <dbReference type="Proteomes" id="UP000270342"/>
    </source>
</evidence>
<dbReference type="PANTHER" id="PTHR43239">
    <property type="entry name" value="UPF0734 PROTEIN DDB_G0273871/DDB_G0273177"/>
    <property type="match status" value="1"/>
</dbReference>
<sequence length="115" mass="13404">MRHCLTLDLKDDPVAIESYDRYHADVWPEVLADLREIGIDDMTIWRRGTRMVMLIETPDDFDLRKLAGSPDSHPRVKAWGQLMGTFFKPLADADFVGVWQPMREVFRMSEQIARP</sequence>
<reference evidence="1 2" key="1">
    <citation type="submission" date="2018-10" db="EMBL/GenBank/DDBJ databases">
        <title>Robbsia sp. DHC34, isolated from soil.</title>
        <authorList>
            <person name="Gao Z.-H."/>
            <person name="Qiu L.-H."/>
        </authorList>
    </citation>
    <scope>NUCLEOTIDE SEQUENCE [LARGE SCALE GENOMIC DNA]</scope>
    <source>
        <strain evidence="1 2">DHC34</strain>
    </source>
</reference>
<protein>
    <submittedName>
        <fullName evidence="1">L-rhamnose mutarotase</fullName>
    </submittedName>
</protein>
<keyword evidence="2" id="KW-1185">Reference proteome</keyword>
<organism evidence="1 2">
    <name type="scientific">Pararobbsia silviterrae</name>
    <dbReference type="NCBI Taxonomy" id="1792498"/>
    <lineage>
        <taxon>Bacteria</taxon>
        <taxon>Pseudomonadati</taxon>
        <taxon>Pseudomonadota</taxon>
        <taxon>Betaproteobacteria</taxon>
        <taxon>Burkholderiales</taxon>
        <taxon>Burkholderiaceae</taxon>
        <taxon>Pararobbsia</taxon>
    </lineage>
</organism>
<dbReference type="SUPFAM" id="SSF54909">
    <property type="entry name" value="Dimeric alpha+beta barrel"/>
    <property type="match status" value="1"/>
</dbReference>
<dbReference type="InterPro" id="IPR011008">
    <property type="entry name" value="Dimeric_a/b-barrel"/>
</dbReference>
<dbReference type="EMBL" id="RBZU01000005">
    <property type="protein sequence ID" value="RKP54860.1"/>
    <property type="molecule type" value="Genomic_DNA"/>
</dbReference>
<accession>A0A494XWB8</accession>
<dbReference type="PANTHER" id="PTHR43239:SF1">
    <property type="entry name" value="UPF0734 PROTEIN DDB_G0273871_DDB_G0273177"/>
    <property type="match status" value="1"/>
</dbReference>
<dbReference type="InterPro" id="IPR008000">
    <property type="entry name" value="Rham/fucose_mutarotase"/>
</dbReference>
<dbReference type="InterPro" id="IPR052996">
    <property type="entry name" value="Carb_Metab_Mutarotase"/>
</dbReference>
<gene>
    <name evidence="1" type="ORF">D7S86_12760</name>
</gene>
<evidence type="ECO:0000313" key="1">
    <source>
        <dbReference type="EMBL" id="RKP54860.1"/>
    </source>
</evidence>
<dbReference type="RefSeq" id="WP_121087551.1">
    <property type="nucleotide sequence ID" value="NZ_RBZU01000005.1"/>
</dbReference>
<dbReference type="Proteomes" id="UP000270342">
    <property type="component" value="Unassembled WGS sequence"/>
</dbReference>
<proteinExistence type="predicted"/>
<dbReference type="GO" id="GO:0016857">
    <property type="term" value="F:racemase and epimerase activity, acting on carbohydrates and derivatives"/>
    <property type="evidence" value="ECO:0007669"/>
    <property type="project" value="InterPro"/>
</dbReference>
<dbReference type="Gene3D" id="3.30.70.100">
    <property type="match status" value="1"/>
</dbReference>
<dbReference type="AlphaFoldDB" id="A0A494XWB8"/>
<dbReference type="Pfam" id="PF05336">
    <property type="entry name" value="rhaM"/>
    <property type="match status" value="1"/>
</dbReference>
<dbReference type="OrthoDB" id="7272712at2"/>